<proteinExistence type="predicted"/>
<feature type="compositionally biased region" description="Low complexity" evidence="1">
    <location>
        <begin position="97"/>
        <end position="108"/>
    </location>
</feature>
<feature type="transmembrane region" description="Helical" evidence="2">
    <location>
        <begin position="260"/>
        <end position="285"/>
    </location>
</feature>
<feature type="region of interest" description="Disordered" evidence="1">
    <location>
        <begin position="202"/>
        <end position="228"/>
    </location>
</feature>
<evidence type="ECO:0000256" key="1">
    <source>
        <dbReference type="SAM" id="MobiDB-lite"/>
    </source>
</evidence>
<sequence length="293" mass="31349">MTLIEGIGDEVTHFFSVVLILLMGVVAWWSTRTSDQHPIRTVLILERRAQTSDSNATRSALIISQPERGAGNLGNSVPTPDQQPREDDADSNLSPKTGAADSATATTSPEPESNATSNSAPCDKELVTRLISSDASADSGSQADNEPSACTGATPAAQMTTAAAESAEAEREGSQDDIRIRLKYLNDDQKLVQGKLHEHLGDFKNQIPSGRPSAGNAANQTSTNNNATNTPEWNLGGLLYVSLSILLAFAWFLRYHYAQLFTLTTTTMLTGLTAMFAVSFVGMYMPDQEAPPA</sequence>
<feature type="region of interest" description="Disordered" evidence="1">
    <location>
        <begin position="54"/>
        <end position="175"/>
    </location>
</feature>
<evidence type="ECO:0000256" key="2">
    <source>
        <dbReference type="SAM" id="Phobius"/>
    </source>
</evidence>
<keyword evidence="2" id="KW-0472">Membrane</keyword>
<keyword evidence="2" id="KW-0812">Transmembrane</keyword>
<name>A0A6H5FZY8_9HEMI</name>
<protein>
    <submittedName>
        <fullName evidence="3">Uncharacterized protein</fullName>
    </submittedName>
</protein>
<gene>
    <name evidence="3" type="ORF">NTEN_LOCUS2104</name>
</gene>
<evidence type="ECO:0000313" key="3">
    <source>
        <dbReference type="EMBL" id="CAA9995313.1"/>
    </source>
</evidence>
<feature type="compositionally biased region" description="Low complexity" evidence="1">
    <location>
        <begin position="132"/>
        <end position="144"/>
    </location>
</feature>
<dbReference type="PANTHER" id="PTHR14557:SF5">
    <property type="entry name" value="UBIQUITIN-LIKE DOMAIN-CONTAINING PROTEIN"/>
    <property type="match status" value="1"/>
</dbReference>
<feature type="compositionally biased region" description="Polar residues" evidence="1">
    <location>
        <begin position="109"/>
        <end position="120"/>
    </location>
</feature>
<feature type="transmembrane region" description="Helical" evidence="2">
    <location>
        <begin position="12"/>
        <end position="30"/>
    </location>
</feature>
<feature type="transmembrane region" description="Helical" evidence="2">
    <location>
        <begin position="233"/>
        <end position="253"/>
    </location>
</feature>
<evidence type="ECO:0000313" key="4">
    <source>
        <dbReference type="Proteomes" id="UP000479000"/>
    </source>
</evidence>
<dbReference type="GO" id="GO:0036503">
    <property type="term" value="P:ERAD pathway"/>
    <property type="evidence" value="ECO:0007669"/>
    <property type="project" value="InterPro"/>
</dbReference>
<dbReference type="EMBL" id="CADCXU010003286">
    <property type="protein sequence ID" value="CAA9995313.1"/>
    <property type="molecule type" value="Genomic_DNA"/>
</dbReference>
<feature type="compositionally biased region" description="Low complexity" evidence="1">
    <location>
        <begin position="214"/>
        <end position="228"/>
    </location>
</feature>
<dbReference type="AlphaFoldDB" id="A0A6H5FZY8"/>
<dbReference type="OrthoDB" id="161999at2759"/>
<feature type="compositionally biased region" description="Polar residues" evidence="1">
    <location>
        <begin position="73"/>
        <end position="82"/>
    </location>
</feature>
<accession>A0A6H5FZY8</accession>
<feature type="compositionally biased region" description="Low complexity" evidence="1">
    <location>
        <begin position="151"/>
        <end position="166"/>
    </location>
</feature>
<dbReference type="Proteomes" id="UP000479000">
    <property type="component" value="Unassembled WGS sequence"/>
</dbReference>
<keyword evidence="4" id="KW-1185">Reference proteome</keyword>
<dbReference type="InterPro" id="IPR040352">
    <property type="entry name" value="TMUB1/2"/>
</dbReference>
<dbReference type="PANTHER" id="PTHR14557">
    <property type="entry name" value="PROTEIN C7ORF21"/>
    <property type="match status" value="1"/>
</dbReference>
<reference evidence="3 4" key="1">
    <citation type="submission" date="2020-02" db="EMBL/GenBank/DDBJ databases">
        <authorList>
            <person name="Ferguson B K."/>
        </authorList>
    </citation>
    <scope>NUCLEOTIDE SEQUENCE [LARGE SCALE GENOMIC DNA]</scope>
</reference>
<keyword evidence="2" id="KW-1133">Transmembrane helix</keyword>
<organism evidence="3 4">
    <name type="scientific">Nesidiocoris tenuis</name>
    <dbReference type="NCBI Taxonomy" id="355587"/>
    <lineage>
        <taxon>Eukaryota</taxon>
        <taxon>Metazoa</taxon>
        <taxon>Ecdysozoa</taxon>
        <taxon>Arthropoda</taxon>
        <taxon>Hexapoda</taxon>
        <taxon>Insecta</taxon>
        <taxon>Pterygota</taxon>
        <taxon>Neoptera</taxon>
        <taxon>Paraneoptera</taxon>
        <taxon>Hemiptera</taxon>
        <taxon>Heteroptera</taxon>
        <taxon>Panheteroptera</taxon>
        <taxon>Cimicomorpha</taxon>
        <taxon>Miridae</taxon>
        <taxon>Dicyphina</taxon>
        <taxon>Nesidiocoris</taxon>
    </lineage>
</organism>